<name>A0AAC9NI90_VIRHA</name>
<reference evidence="2 3" key="1">
    <citation type="submission" date="2016-11" db="EMBL/GenBank/DDBJ databases">
        <title>Complete genome sequencing of Virgibacillus halodenitrificans PDB-F2.</title>
        <authorList>
            <person name="Sun Z."/>
            <person name="Zhou Y."/>
            <person name="Li H."/>
        </authorList>
    </citation>
    <scope>NUCLEOTIDE SEQUENCE [LARGE SCALE GENOMIC DNA]</scope>
    <source>
        <strain evidence="2 3">PDB-F2</strain>
    </source>
</reference>
<dbReference type="SUPFAM" id="SSF55718">
    <property type="entry name" value="SCP-like"/>
    <property type="match status" value="1"/>
</dbReference>
<dbReference type="InterPro" id="IPR051554">
    <property type="entry name" value="Acetyltransferase_Eis"/>
</dbReference>
<dbReference type="CDD" id="cd04301">
    <property type="entry name" value="NAT_SF"/>
    <property type="match status" value="1"/>
</dbReference>
<dbReference type="PROSITE" id="PS51186">
    <property type="entry name" value="GNAT"/>
    <property type="match status" value="1"/>
</dbReference>
<dbReference type="Proteomes" id="UP000182945">
    <property type="component" value="Chromosome"/>
</dbReference>
<dbReference type="GO" id="GO:0030649">
    <property type="term" value="P:aminoglycoside antibiotic catabolic process"/>
    <property type="evidence" value="ECO:0007669"/>
    <property type="project" value="TreeGrafter"/>
</dbReference>
<dbReference type="Pfam" id="PF17668">
    <property type="entry name" value="Acetyltransf_17"/>
    <property type="match status" value="1"/>
</dbReference>
<organism evidence="2 3">
    <name type="scientific">Virgibacillus halodenitrificans</name>
    <name type="common">Bacillus halodenitrificans</name>
    <dbReference type="NCBI Taxonomy" id="1482"/>
    <lineage>
        <taxon>Bacteria</taxon>
        <taxon>Bacillati</taxon>
        <taxon>Bacillota</taxon>
        <taxon>Bacilli</taxon>
        <taxon>Bacillales</taxon>
        <taxon>Bacillaceae</taxon>
        <taxon>Virgibacillus</taxon>
    </lineage>
</organism>
<accession>A0AAC9NI90</accession>
<protein>
    <submittedName>
        <fullName evidence="2">GNAT family N-acetyltransferase</fullName>
    </submittedName>
</protein>
<dbReference type="RefSeq" id="WP_071648049.1">
    <property type="nucleotide sequence ID" value="NZ_CP017962.1"/>
</dbReference>
<dbReference type="PANTHER" id="PTHR37817:SF1">
    <property type="entry name" value="N-ACETYLTRANSFERASE EIS"/>
    <property type="match status" value="1"/>
</dbReference>
<dbReference type="Gene3D" id="3.30.1050.10">
    <property type="entry name" value="SCP2 sterol-binding domain"/>
    <property type="match status" value="1"/>
</dbReference>
<dbReference type="SUPFAM" id="SSF55729">
    <property type="entry name" value="Acyl-CoA N-acyltransferases (Nat)"/>
    <property type="match status" value="1"/>
</dbReference>
<dbReference type="Pfam" id="PF13530">
    <property type="entry name" value="SCP2_2"/>
    <property type="match status" value="1"/>
</dbReference>
<dbReference type="InterPro" id="IPR041380">
    <property type="entry name" value="Acetyltransf_17"/>
</dbReference>
<proteinExistence type="predicted"/>
<gene>
    <name evidence="2" type="ORF">BME96_01015</name>
</gene>
<dbReference type="InterPro" id="IPR036527">
    <property type="entry name" value="SCP2_sterol-bd_dom_sf"/>
</dbReference>
<evidence type="ECO:0000313" key="3">
    <source>
        <dbReference type="Proteomes" id="UP000182945"/>
    </source>
</evidence>
<dbReference type="InterPro" id="IPR025559">
    <property type="entry name" value="Eis_dom"/>
</dbReference>
<dbReference type="PANTHER" id="PTHR37817">
    <property type="entry name" value="N-ACETYLTRANSFERASE EIS"/>
    <property type="match status" value="1"/>
</dbReference>
<dbReference type="Pfam" id="PF13527">
    <property type="entry name" value="Acetyltransf_9"/>
    <property type="match status" value="1"/>
</dbReference>
<dbReference type="InterPro" id="IPR016181">
    <property type="entry name" value="Acyl_CoA_acyltransferase"/>
</dbReference>
<dbReference type="KEGG" id="vhl:BME96_01015"/>
<dbReference type="AlphaFoldDB" id="A0AAC9NI90"/>
<sequence>MQQPIQTLSRKNYEEIFALSQFAFQYKLSPEEMEKKKAEADRHTIWGWMDEDKIAAKLHLIPLSCYINGKEFPMGGISSVATWPEYRRKGMVKHLLHHALTEMKRNGQIISYLHPFSFAFYRRFGWEHAFTEQHYSIPIEKLKKKWETSGYVRRIKPDISLLHELYSKYAIQWNGMLARDEKWWEQRVLKDDVHIAVAYEENGLASGYIMYEVKENTVKVKELVHNSLNAQKLLLHFIGNHDSMAEKVTMIVPEDNHLPLLLDEPRFEQKTAPYFMARIVDVAAFLKTYPFTGEGEITITVDDSFFPENTGTYEIKCVNGKTSVTRVEDQNLAQSANCSIQMLTGMLLGFKRPSDYFKAGLLTAADCEIEILERLIPAKQTFLTDFF</sequence>
<dbReference type="Gene3D" id="3.40.630.30">
    <property type="match status" value="2"/>
</dbReference>
<evidence type="ECO:0000259" key="1">
    <source>
        <dbReference type="PROSITE" id="PS51186"/>
    </source>
</evidence>
<feature type="domain" description="N-acetyltransferase" evidence="1">
    <location>
        <begin position="3"/>
        <end position="146"/>
    </location>
</feature>
<dbReference type="EMBL" id="CP017962">
    <property type="protein sequence ID" value="APC46867.1"/>
    <property type="molecule type" value="Genomic_DNA"/>
</dbReference>
<dbReference type="GO" id="GO:0034069">
    <property type="term" value="F:aminoglycoside N-acetyltransferase activity"/>
    <property type="evidence" value="ECO:0007669"/>
    <property type="project" value="TreeGrafter"/>
</dbReference>
<evidence type="ECO:0000313" key="2">
    <source>
        <dbReference type="EMBL" id="APC46867.1"/>
    </source>
</evidence>
<dbReference type="InterPro" id="IPR000182">
    <property type="entry name" value="GNAT_dom"/>
</dbReference>
<dbReference type="GeneID" id="71512957"/>